<evidence type="ECO:0000256" key="4">
    <source>
        <dbReference type="PROSITE-ProRule" id="PRU00027"/>
    </source>
</evidence>
<dbReference type="PROSITE" id="PS50808">
    <property type="entry name" value="ZF_BED"/>
    <property type="match status" value="1"/>
</dbReference>
<dbReference type="InterPro" id="IPR036236">
    <property type="entry name" value="Znf_C2H2_sf"/>
</dbReference>
<gene>
    <name evidence="7" type="ORF">Taro_015147</name>
</gene>
<keyword evidence="8" id="KW-1185">Reference proteome</keyword>
<dbReference type="AlphaFoldDB" id="A0A843UGS0"/>
<dbReference type="PANTHER" id="PTHR34396">
    <property type="entry name" value="OS03G0264950 PROTEIN-RELATED"/>
    <property type="match status" value="1"/>
</dbReference>
<dbReference type="Pfam" id="PF02892">
    <property type="entry name" value="zf-BED"/>
    <property type="match status" value="1"/>
</dbReference>
<keyword evidence="2 4" id="KW-0863">Zinc-finger</keyword>
<feature type="compositionally biased region" description="Low complexity" evidence="5">
    <location>
        <begin position="328"/>
        <end position="349"/>
    </location>
</feature>
<keyword evidence="1" id="KW-0479">Metal-binding</keyword>
<accession>A0A843UGS0</accession>
<reference evidence="7" key="1">
    <citation type="submission" date="2017-07" db="EMBL/GenBank/DDBJ databases">
        <title>Taro Niue Genome Assembly and Annotation.</title>
        <authorList>
            <person name="Atibalentja N."/>
            <person name="Keating K."/>
            <person name="Fields C.J."/>
        </authorList>
    </citation>
    <scope>NUCLEOTIDE SEQUENCE</scope>
    <source>
        <strain evidence="7">Niue_2</strain>
        <tissue evidence="7">Leaf</tissue>
    </source>
</reference>
<keyword evidence="3" id="KW-0862">Zinc</keyword>
<sequence>MGPSLRSWDSKKPTGLRSPLKNTQPPKHLRPQRSRPPFLRPSFDHSSAAAPPRLGRPTLRRRPFSAGPWDVVLAVGFQRAGTLDADPLAIEAPAFSRRRRKKSLVWEHFTVEAVAGGSTRACCKLCKQTFAYSSGSKIAGTSHLKRHITMGSCPKIREEKKQLALTSGTKSDDNASDPPAKRRYRTSALYLDQDRSCEDLAKMIAMLEYPLHTVEHPAFTAFIQEQQADANHIVGLRNNELPATTEAMDSDAPFAVADTNSIAPEVMDGDAPSAVADTNSTAPEGMESDAPSAVADTNSTEPAACDGSVSTTPATAADVSTAPPPPAAAAAAASTASPATPAAPATVATNNGTARP</sequence>
<feature type="compositionally biased region" description="Low complexity" evidence="5">
    <location>
        <begin position="308"/>
        <end position="321"/>
    </location>
</feature>
<feature type="domain" description="BED-type" evidence="6">
    <location>
        <begin position="100"/>
        <end position="160"/>
    </location>
</feature>
<evidence type="ECO:0000259" key="6">
    <source>
        <dbReference type="PROSITE" id="PS50808"/>
    </source>
</evidence>
<evidence type="ECO:0000313" key="8">
    <source>
        <dbReference type="Proteomes" id="UP000652761"/>
    </source>
</evidence>
<dbReference type="InterPro" id="IPR053031">
    <property type="entry name" value="Cuticle_assoc_protein"/>
</dbReference>
<evidence type="ECO:0000256" key="3">
    <source>
        <dbReference type="ARBA" id="ARBA00022833"/>
    </source>
</evidence>
<feature type="non-terminal residue" evidence="7">
    <location>
        <position position="356"/>
    </location>
</feature>
<comment type="caution">
    <text evidence="7">The sequence shown here is derived from an EMBL/GenBank/DDBJ whole genome shotgun (WGS) entry which is preliminary data.</text>
</comment>
<evidence type="ECO:0000256" key="5">
    <source>
        <dbReference type="SAM" id="MobiDB-lite"/>
    </source>
</evidence>
<dbReference type="GO" id="GO:0006357">
    <property type="term" value="P:regulation of transcription by RNA polymerase II"/>
    <property type="evidence" value="ECO:0007669"/>
    <property type="project" value="TreeGrafter"/>
</dbReference>
<dbReference type="EMBL" id="NMUH01000647">
    <property type="protein sequence ID" value="MQL82675.1"/>
    <property type="molecule type" value="Genomic_DNA"/>
</dbReference>
<feature type="region of interest" description="Disordered" evidence="5">
    <location>
        <begin position="268"/>
        <end position="356"/>
    </location>
</feature>
<evidence type="ECO:0000313" key="7">
    <source>
        <dbReference type="EMBL" id="MQL82675.1"/>
    </source>
</evidence>
<dbReference type="SUPFAM" id="SSF57667">
    <property type="entry name" value="beta-beta-alpha zinc fingers"/>
    <property type="match status" value="1"/>
</dbReference>
<organism evidence="7 8">
    <name type="scientific">Colocasia esculenta</name>
    <name type="common">Wild taro</name>
    <name type="synonym">Arum esculentum</name>
    <dbReference type="NCBI Taxonomy" id="4460"/>
    <lineage>
        <taxon>Eukaryota</taxon>
        <taxon>Viridiplantae</taxon>
        <taxon>Streptophyta</taxon>
        <taxon>Embryophyta</taxon>
        <taxon>Tracheophyta</taxon>
        <taxon>Spermatophyta</taxon>
        <taxon>Magnoliopsida</taxon>
        <taxon>Liliopsida</taxon>
        <taxon>Araceae</taxon>
        <taxon>Aroideae</taxon>
        <taxon>Colocasieae</taxon>
        <taxon>Colocasia</taxon>
    </lineage>
</organism>
<proteinExistence type="predicted"/>
<feature type="region of interest" description="Disordered" evidence="5">
    <location>
        <begin position="1"/>
        <end position="61"/>
    </location>
</feature>
<protein>
    <recommendedName>
        <fullName evidence="6">BED-type domain-containing protein</fullName>
    </recommendedName>
</protein>
<evidence type="ECO:0000256" key="2">
    <source>
        <dbReference type="ARBA" id="ARBA00022771"/>
    </source>
</evidence>
<feature type="region of interest" description="Disordered" evidence="5">
    <location>
        <begin position="161"/>
        <end position="185"/>
    </location>
</feature>
<evidence type="ECO:0000256" key="1">
    <source>
        <dbReference type="ARBA" id="ARBA00022723"/>
    </source>
</evidence>
<dbReference type="Proteomes" id="UP000652761">
    <property type="component" value="Unassembled WGS sequence"/>
</dbReference>
<dbReference type="InterPro" id="IPR003656">
    <property type="entry name" value="Znf_BED"/>
</dbReference>
<name>A0A843UGS0_COLES</name>
<dbReference type="PANTHER" id="PTHR34396:SF21">
    <property type="entry name" value="BED-TYPE DOMAIN-CONTAINING PROTEIN"/>
    <property type="match status" value="1"/>
</dbReference>
<dbReference type="OrthoDB" id="2610923at2759"/>
<dbReference type="SMART" id="SM00614">
    <property type="entry name" value="ZnF_BED"/>
    <property type="match status" value="1"/>
</dbReference>
<dbReference type="GO" id="GO:1990837">
    <property type="term" value="F:sequence-specific double-stranded DNA binding"/>
    <property type="evidence" value="ECO:0007669"/>
    <property type="project" value="TreeGrafter"/>
</dbReference>
<dbReference type="GO" id="GO:0008270">
    <property type="term" value="F:zinc ion binding"/>
    <property type="evidence" value="ECO:0007669"/>
    <property type="project" value="UniProtKB-KW"/>
</dbReference>
<dbReference type="GO" id="GO:0005634">
    <property type="term" value="C:nucleus"/>
    <property type="evidence" value="ECO:0007669"/>
    <property type="project" value="TreeGrafter"/>
</dbReference>